<name>A0ABS4U9V4_9CORY</name>
<comment type="caution">
    <text evidence="1">The sequence shown here is derived from an EMBL/GenBank/DDBJ whole genome shotgun (WGS) entry which is preliminary data.</text>
</comment>
<gene>
    <name evidence="1" type="ORF">JOF33_002026</name>
</gene>
<proteinExistence type="predicted"/>
<dbReference type="Proteomes" id="UP001519305">
    <property type="component" value="Unassembled WGS sequence"/>
</dbReference>
<dbReference type="Pfam" id="PF08798">
    <property type="entry name" value="CRISPR_assoc"/>
    <property type="match status" value="1"/>
</dbReference>
<dbReference type="Gene3D" id="3.30.70.1210">
    <property type="entry name" value="Crispr-associated protein, domain 2"/>
    <property type="match status" value="1"/>
</dbReference>
<dbReference type="SMART" id="SM01101">
    <property type="entry name" value="CRISPR_assoc"/>
    <property type="match status" value="1"/>
</dbReference>
<reference evidence="1 2" key="1">
    <citation type="submission" date="2021-03" db="EMBL/GenBank/DDBJ databases">
        <title>Sequencing the genomes of 1000 actinobacteria strains.</title>
        <authorList>
            <person name="Klenk H.-P."/>
        </authorList>
    </citation>
    <scope>NUCLEOTIDE SEQUENCE [LARGE SCALE GENOMIC DNA]</scope>
    <source>
        <strain evidence="1 2">DSM 44506</strain>
    </source>
</reference>
<accession>A0ABS4U9V4</accession>
<dbReference type="InterPro" id="IPR010179">
    <property type="entry name" value="CRISPR-assoc_prot_Cse3"/>
</dbReference>
<sequence length="191" mass="20780">MLLTTITLNRRARGLTRDSQAMHRTIAHALDGRGLWATPTAQSLVVQHTAPIDWGQRLPGIIAHSHTIERRAHQPGTQVEWALIANPTAAIVPPGSPRGTRGKRRALPPEKWNSWVERKLTPALDIHRIDGTALPTAVGKRHGARTIHRRVLFTGLATVADPDALTRLQDTGVGPGKAYGCGLLITQEVTL</sequence>
<organism evidence="1 2">
    <name type="scientific">Corynebacterium freneyi</name>
    <dbReference type="NCBI Taxonomy" id="134034"/>
    <lineage>
        <taxon>Bacteria</taxon>
        <taxon>Bacillati</taxon>
        <taxon>Actinomycetota</taxon>
        <taxon>Actinomycetes</taxon>
        <taxon>Mycobacteriales</taxon>
        <taxon>Corynebacteriaceae</taxon>
        <taxon>Corynebacterium</taxon>
    </lineage>
</organism>
<dbReference type="SUPFAM" id="SSF117987">
    <property type="entry name" value="CRISPR-associated protein"/>
    <property type="match status" value="1"/>
</dbReference>
<evidence type="ECO:0008006" key="3">
    <source>
        <dbReference type="Google" id="ProtNLM"/>
    </source>
</evidence>
<dbReference type="RefSeq" id="WP_209653982.1">
    <property type="nucleotide sequence ID" value="NZ_CP047357.1"/>
</dbReference>
<evidence type="ECO:0000313" key="1">
    <source>
        <dbReference type="EMBL" id="MBP2333327.1"/>
    </source>
</evidence>
<keyword evidence="2" id="KW-1185">Reference proteome</keyword>
<evidence type="ECO:0000313" key="2">
    <source>
        <dbReference type="Proteomes" id="UP001519305"/>
    </source>
</evidence>
<protein>
    <recommendedName>
        <fullName evidence="3">Type I-E CRISPR-associated protein Cas6/Cse3/CasE</fullName>
    </recommendedName>
</protein>
<dbReference type="EMBL" id="JAGINY010000001">
    <property type="protein sequence ID" value="MBP2333327.1"/>
    <property type="molecule type" value="Genomic_DNA"/>
</dbReference>